<dbReference type="SUPFAM" id="SSF56112">
    <property type="entry name" value="Protein kinase-like (PK-like)"/>
    <property type="match status" value="1"/>
</dbReference>
<dbReference type="InterPro" id="IPR029016">
    <property type="entry name" value="GAF-like_dom_sf"/>
</dbReference>
<dbReference type="SMART" id="SM00387">
    <property type="entry name" value="HATPase_c"/>
    <property type="match status" value="1"/>
</dbReference>
<protein>
    <submittedName>
        <fullName evidence="5">AAA family ATPase</fullName>
    </submittedName>
</protein>
<sequence length="1804" mass="197354">MTTIDAFGTAPARQILWQDNERILCRERSDDGMHSVLAMRIAAAPSSPQAFTRLVHEFALRDRLEAAWAVRPRAFVRNADGAALLCEDPGGEPLEAILGAALETGAALRLAIGIAAALRQLHQCGVVHRDLRPCHILVNGNDGSTRLTGFGVASAPEPAAHLRSAADSRDDLHAFGRVLYRMLSGEPLFPDIERRDEPTDAAVARSAMQPVEPLETIPATLSALVMKLLATPPEARYQTAGAVENDLRRCLDAWSHDGRIEPFALGEHDAHSRPCFTTAIPGRAGELAVLADAFARVKTSGRFELMLVSGAPGAGKSTLVDQPRTTDAPPHAFFTSVALTESDHGKPYSALMQALRELVRQLLGRGAAEFAHWRNAIATALGANVRLLVDRVPELTHLIDVLPAVPTLEGDPARRRLHAAFRSFIGVFARPGHPLTLCFDELQWLDADSLDVLEASFVATELRHLLLVGVCRSGGADAAHPLTHRLEEIRRAGFTVGEIALGPVSLAHLQQWLAKLIRCEPASATALAALLHERTDGNPGAVIRLLHACVDSDALAFDHDGGKWSWNIANVRDVCTATTEHTTMATFAHLPVDTRHALQILACFGTSAPVDSLSAVLGLPPERVLGRFRPALAQALVKTLDGTYAFSQERTREILYARIPDPERADAHLRIGRLLAARLAPDERAVTLFEVVNHLNLGAARMASRDERERLAVLNMRAAAYAKTTAAYESALAYLACGAQHLARDGDCPPHALQFALECDRADCERLTGRIAAAHERLARLSAQAMTVTEHARVACLRSDVCAALDRHEDVVALCIDCLRRIGVAWPSHPGDEDVRREYRAVRSALADDPVEHLVDLPPMRDPASIATAEVLIALLRATSTTDANHSALATCRVISLSLEQGVCDASCVAFAMFPRIATSRFGDVATGQQLGQLGFELVERRNLVRFEAAATLCHALYVVRWTAPLRTSSAALARARDAARRVRDPALAADASGHLVSNRLFAGAPLIDVYQEAERCIAASGVTSFGSDTYDLRAQLALVRMLRGLTPDFGTLDDGEFSETVAEHYLSGSHARTAAACRYRIRQLQARYLAGDLAAALDAAAAARPLLWTVAAQFDEIDYHFYAALAHAARCDAATGGERQRHLTAVAHHGDPLQTCAQRCPDHVADKAALVSAEISRLDGRDSDAMHRYEEAIRLARANGFIHDEALANELAARFYLARGFDKIGRVYLQDARHGYRRWGADGKVRQLDGLYPGLCDDERARQPAAGIGTPVEHLDLATVIRVSQAISSEIVRDRLIDVMMRTAIEQAGAVRGLLVLPGDDAPRIAAEVSLVDDTQDVRLCDEPAAPAAMPVSILHHVLRTRESVVLDDAAREPAFATDVYVRRYRVRSILCLPLVNRAHLVGALYLENGHQTRAFTPARIAVLRLLASQAAASLETTRLYHDLEEREARIRRLVDANIIGIFFWRLEGDTPESSDAVLYDVNDAFLKMVGYSRDDFASGRVRRSNITPPEWVRRTALAHTELITTGTFQPYEKEYLRNDGTRVPVLVGTAAFDAGGRNGVAFVLDLTERKDAEHRLRESYDMLRELASRRETAREEERKRIAREMHDELGQHLTAFRMRTSALRLHFGDRLPQLAEETRALANQVDDTMRLVRRVIASLRPPALDTGIAAALEWLVAEFNRNGGTKCHLRIDNENIDVSERCAIVLFRLAQEALTNIARHAGATHAIISLERTADTCLLDILDDGKGFDPRATRTRSFGLAGMEERVRMLRGRIEIASLPGIGTSIKVSIPDVRDTPDHAPD</sequence>
<feature type="domain" description="Protein kinase" evidence="1">
    <location>
        <begin position="1"/>
        <end position="264"/>
    </location>
</feature>
<evidence type="ECO:0000259" key="2">
    <source>
        <dbReference type="PROSITE" id="PS50109"/>
    </source>
</evidence>
<dbReference type="NCBIfam" id="TIGR00229">
    <property type="entry name" value="sensory_box"/>
    <property type="match status" value="1"/>
</dbReference>
<dbReference type="Pfam" id="PF13191">
    <property type="entry name" value="AAA_16"/>
    <property type="match status" value="1"/>
</dbReference>
<dbReference type="Gene3D" id="3.30.565.10">
    <property type="entry name" value="Histidine kinase-like ATPase, C-terminal domain"/>
    <property type="match status" value="1"/>
</dbReference>
<dbReference type="SUPFAM" id="SSF55874">
    <property type="entry name" value="ATPase domain of HSP90 chaperone/DNA topoisomerase II/histidine kinase"/>
    <property type="match status" value="1"/>
</dbReference>
<dbReference type="InterPro" id="IPR035965">
    <property type="entry name" value="PAS-like_dom_sf"/>
</dbReference>
<dbReference type="SUPFAM" id="SSF52540">
    <property type="entry name" value="P-loop containing nucleoside triphosphate hydrolases"/>
    <property type="match status" value="1"/>
</dbReference>
<dbReference type="Pfam" id="PF07730">
    <property type="entry name" value="HisKA_3"/>
    <property type="match status" value="1"/>
</dbReference>
<dbReference type="InterPro" id="IPR036890">
    <property type="entry name" value="HATPase_C_sf"/>
</dbReference>
<dbReference type="Gene3D" id="3.30.450.20">
    <property type="entry name" value="PAS domain"/>
    <property type="match status" value="1"/>
</dbReference>
<dbReference type="InterPro" id="IPR005467">
    <property type="entry name" value="His_kinase_dom"/>
</dbReference>
<dbReference type="Pfam" id="PF02518">
    <property type="entry name" value="HATPase_c"/>
    <property type="match status" value="1"/>
</dbReference>
<dbReference type="InterPro" id="IPR000719">
    <property type="entry name" value="Prot_kinase_dom"/>
</dbReference>
<dbReference type="PROSITE" id="PS50011">
    <property type="entry name" value="PROTEIN_KINASE_DOM"/>
    <property type="match status" value="1"/>
</dbReference>
<dbReference type="SUPFAM" id="SSF55781">
    <property type="entry name" value="GAF domain-like"/>
    <property type="match status" value="1"/>
</dbReference>
<dbReference type="Pfam" id="PF01590">
    <property type="entry name" value="GAF"/>
    <property type="match status" value="1"/>
</dbReference>
<dbReference type="PANTHER" id="PTHR43642:SF1">
    <property type="entry name" value="HYBRID SIGNAL TRANSDUCTION HISTIDINE KINASE G"/>
    <property type="match status" value="1"/>
</dbReference>
<evidence type="ECO:0000313" key="6">
    <source>
        <dbReference type="Proteomes" id="UP001466933"/>
    </source>
</evidence>
<dbReference type="InterPro" id="IPR011009">
    <property type="entry name" value="Kinase-like_dom_sf"/>
</dbReference>
<dbReference type="EMBL" id="JBCPYA010000006">
    <property type="protein sequence ID" value="MEN2471771.1"/>
    <property type="molecule type" value="Genomic_DNA"/>
</dbReference>
<dbReference type="InterPro" id="IPR027417">
    <property type="entry name" value="P-loop_NTPase"/>
</dbReference>
<keyword evidence="6" id="KW-1185">Reference proteome</keyword>
<dbReference type="CDD" id="cd16917">
    <property type="entry name" value="HATPase_UhpB-NarQ-NarX-like"/>
    <property type="match status" value="1"/>
</dbReference>
<dbReference type="SUPFAM" id="SSF55785">
    <property type="entry name" value="PYP-like sensor domain (PAS domain)"/>
    <property type="match status" value="1"/>
</dbReference>
<organism evidence="5 6">
    <name type="scientific">Burkholderia theae</name>
    <dbReference type="NCBI Taxonomy" id="3143496"/>
    <lineage>
        <taxon>Bacteria</taxon>
        <taxon>Pseudomonadati</taxon>
        <taxon>Pseudomonadota</taxon>
        <taxon>Betaproteobacteria</taxon>
        <taxon>Burkholderiales</taxon>
        <taxon>Burkholderiaceae</taxon>
        <taxon>Burkholderia</taxon>
    </lineage>
</organism>
<comment type="caution">
    <text evidence="5">The sequence shown here is derived from an EMBL/GenBank/DDBJ whole genome shotgun (WGS) entry which is preliminary data.</text>
</comment>
<dbReference type="InterPro" id="IPR003594">
    <property type="entry name" value="HATPase_dom"/>
</dbReference>
<dbReference type="InterPro" id="IPR000014">
    <property type="entry name" value="PAS"/>
</dbReference>
<dbReference type="InterPro" id="IPR053159">
    <property type="entry name" value="Hybrid_Histidine_Kinase"/>
</dbReference>
<dbReference type="PROSITE" id="PS50113">
    <property type="entry name" value="PAC"/>
    <property type="match status" value="1"/>
</dbReference>
<dbReference type="InterPro" id="IPR011712">
    <property type="entry name" value="Sig_transdc_His_kin_sub3_dim/P"/>
</dbReference>
<dbReference type="PROSITE" id="PS50109">
    <property type="entry name" value="HIS_KIN"/>
    <property type="match status" value="1"/>
</dbReference>
<accession>A0ABU9WI84</accession>
<dbReference type="InterPro" id="IPR003018">
    <property type="entry name" value="GAF"/>
</dbReference>
<dbReference type="PROSITE" id="PS50112">
    <property type="entry name" value="PAS"/>
    <property type="match status" value="1"/>
</dbReference>
<name>A0ABU9WI84_9BURK</name>
<evidence type="ECO:0000259" key="3">
    <source>
        <dbReference type="PROSITE" id="PS50112"/>
    </source>
</evidence>
<reference evidence="5 6" key="1">
    <citation type="submission" date="2024-05" db="EMBL/GenBank/DDBJ databases">
        <title>Burkholderia sp. Nov. a novel bacteria isolated from rhizosphere soil of Camellia sinensis.</title>
        <authorList>
            <person name="Dong Y."/>
        </authorList>
    </citation>
    <scope>NUCLEOTIDE SEQUENCE [LARGE SCALE GENOMIC DNA]</scope>
    <source>
        <strain evidence="5 6">GS2Y</strain>
    </source>
</reference>
<dbReference type="RefSeq" id="WP_343492869.1">
    <property type="nucleotide sequence ID" value="NZ_JBCPYA010000006.1"/>
</dbReference>
<dbReference type="InterPro" id="IPR041664">
    <property type="entry name" value="AAA_16"/>
</dbReference>
<gene>
    <name evidence="5" type="ORF">VOI36_17855</name>
</gene>
<evidence type="ECO:0000313" key="5">
    <source>
        <dbReference type="EMBL" id="MEN2471771.1"/>
    </source>
</evidence>
<evidence type="ECO:0000259" key="1">
    <source>
        <dbReference type="PROSITE" id="PS50011"/>
    </source>
</evidence>
<proteinExistence type="predicted"/>
<dbReference type="Proteomes" id="UP001466933">
    <property type="component" value="Unassembled WGS sequence"/>
</dbReference>
<dbReference type="Pfam" id="PF00069">
    <property type="entry name" value="Pkinase"/>
    <property type="match status" value="1"/>
</dbReference>
<dbReference type="InterPro" id="IPR000700">
    <property type="entry name" value="PAS-assoc_C"/>
</dbReference>
<feature type="domain" description="PAS" evidence="3">
    <location>
        <begin position="1448"/>
        <end position="1498"/>
    </location>
</feature>
<dbReference type="SMART" id="SM00220">
    <property type="entry name" value="S_TKc"/>
    <property type="match status" value="1"/>
</dbReference>
<dbReference type="Gene3D" id="1.20.5.1930">
    <property type="match status" value="1"/>
</dbReference>
<dbReference type="PANTHER" id="PTHR43642">
    <property type="entry name" value="HYBRID SIGNAL TRANSDUCTION HISTIDINE KINASE G"/>
    <property type="match status" value="1"/>
</dbReference>
<evidence type="ECO:0000259" key="4">
    <source>
        <dbReference type="PROSITE" id="PS50113"/>
    </source>
</evidence>
<dbReference type="Gene3D" id="3.30.450.40">
    <property type="match status" value="1"/>
</dbReference>
<dbReference type="CDD" id="cd00130">
    <property type="entry name" value="PAS"/>
    <property type="match status" value="1"/>
</dbReference>
<feature type="domain" description="Histidine kinase" evidence="2">
    <location>
        <begin position="1606"/>
        <end position="1796"/>
    </location>
</feature>
<dbReference type="Pfam" id="PF13426">
    <property type="entry name" value="PAS_9"/>
    <property type="match status" value="1"/>
</dbReference>
<dbReference type="SMART" id="SM00065">
    <property type="entry name" value="GAF"/>
    <property type="match status" value="1"/>
</dbReference>
<feature type="domain" description="PAC" evidence="4">
    <location>
        <begin position="1531"/>
        <end position="1580"/>
    </location>
</feature>
<dbReference type="Gene3D" id="1.10.510.10">
    <property type="entry name" value="Transferase(Phosphotransferase) domain 1"/>
    <property type="match status" value="1"/>
</dbReference>